<evidence type="ECO:0000256" key="7">
    <source>
        <dbReference type="ARBA" id="ARBA00022833"/>
    </source>
</evidence>
<keyword evidence="8" id="KW-0482">Metalloprotease</keyword>
<comment type="caution">
    <text evidence="11">The sequence shown here is derived from an EMBL/GenBank/DDBJ whole genome shotgun (WGS) entry which is preliminary data.</text>
</comment>
<dbReference type="PANTHER" id="PTHR12947">
    <property type="entry name" value="AMSH-LIKE PROTEASE"/>
    <property type="match status" value="1"/>
</dbReference>
<evidence type="ECO:0000256" key="4">
    <source>
        <dbReference type="ARBA" id="ARBA00022723"/>
    </source>
</evidence>
<name>A0A3S5AAJ3_9PLAT</name>
<evidence type="ECO:0000256" key="8">
    <source>
        <dbReference type="ARBA" id="ARBA00023049"/>
    </source>
</evidence>
<proteinExistence type="inferred from homology"/>
<comment type="similarity">
    <text evidence="2">Belongs to the peptidase M67C family.</text>
</comment>
<evidence type="ECO:0000259" key="10">
    <source>
        <dbReference type="PROSITE" id="PS50249"/>
    </source>
</evidence>
<dbReference type="GO" id="GO:0005768">
    <property type="term" value="C:endosome"/>
    <property type="evidence" value="ECO:0007669"/>
    <property type="project" value="TreeGrafter"/>
</dbReference>
<keyword evidence="9" id="KW-0175">Coiled coil</keyword>
<evidence type="ECO:0000256" key="6">
    <source>
        <dbReference type="ARBA" id="ARBA00022801"/>
    </source>
</evidence>
<dbReference type="EMBL" id="CAAALY010026700">
    <property type="protein sequence ID" value="VEL15990.1"/>
    <property type="molecule type" value="Genomic_DNA"/>
</dbReference>
<evidence type="ECO:0000313" key="12">
    <source>
        <dbReference type="Proteomes" id="UP000784294"/>
    </source>
</evidence>
<gene>
    <name evidence="11" type="ORF">PXEA_LOCUS9430</name>
</gene>
<dbReference type="InterPro" id="IPR000555">
    <property type="entry name" value="JAMM/MPN+_dom"/>
</dbReference>
<evidence type="ECO:0000256" key="1">
    <source>
        <dbReference type="ARBA" id="ARBA00001947"/>
    </source>
</evidence>
<dbReference type="InterPro" id="IPR037518">
    <property type="entry name" value="MPN"/>
</dbReference>
<dbReference type="Gene3D" id="3.40.140.10">
    <property type="entry name" value="Cytidine Deaminase, domain 2"/>
    <property type="match status" value="1"/>
</dbReference>
<evidence type="ECO:0000313" key="11">
    <source>
        <dbReference type="EMBL" id="VEL15990.1"/>
    </source>
</evidence>
<dbReference type="GO" id="GO:0046872">
    <property type="term" value="F:metal ion binding"/>
    <property type="evidence" value="ECO:0007669"/>
    <property type="project" value="UniProtKB-KW"/>
</dbReference>
<accession>A0A3S5AAJ3</accession>
<dbReference type="SUPFAM" id="SSF102712">
    <property type="entry name" value="JAB1/MPN domain"/>
    <property type="match status" value="1"/>
</dbReference>
<evidence type="ECO:0000256" key="2">
    <source>
        <dbReference type="ARBA" id="ARBA00010981"/>
    </source>
</evidence>
<dbReference type="Pfam" id="PF01398">
    <property type="entry name" value="JAB"/>
    <property type="match status" value="1"/>
</dbReference>
<sequence>MRAEVVQAEDGIPLKYYHIAGRSMHNMVEQFIQNGQLDKAFVLAMKFAILYLEKLPKHIEYKNMLESERKEWKDRCNLMLKRAANLKTELLGIYEQESAEHEKKQKEINILSNSTINQPHNPRESMMLPPVTTFNDNLPSFPVLDLSTLPINRNDECIDVDLPPVPAFPKVDRSLKPVYSKHSSERNEYDWATVHLPISLPTEFLRLAEANTRRNLETCGNLCGRLIDNEFRITDLVILKQKGTPDSCTTTNEEELFDYMDQACLIPIGWIHTHPTQTAFLSSVDQHMQLSYQLMLPEAVAVVCSPKYNETGCFSLTPDQGIPYLQSCAKVGFHPHSTDIQIFRESPHVRMNDSLKFTVTDLR</sequence>
<dbReference type="CDD" id="cd08066">
    <property type="entry name" value="MPN_AMSH_like"/>
    <property type="match status" value="1"/>
</dbReference>
<keyword evidence="6" id="KW-0378">Hydrolase</keyword>
<dbReference type="OrthoDB" id="3640at2759"/>
<protein>
    <recommendedName>
        <fullName evidence="10">MPN domain-containing protein</fullName>
    </recommendedName>
</protein>
<dbReference type="AlphaFoldDB" id="A0A3S5AAJ3"/>
<dbReference type="GO" id="GO:0006508">
    <property type="term" value="P:proteolysis"/>
    <property type="evidence" value="ECO:0007669"/>
    <property type="project" value="UniProtKB-KW"/>
</dbReference>
<feature type="domain" description="MPN" evidence="10">
    <location>
        <begin position="194"/>
        <end position="325"/>
    </location>
</feature>
<dbReference type="Pfam" id="PF08969">
    <property type="entry name" value="USP8_dimer"/>
    <property type="match status" value="1"/>
</dbReference>
<evidence type="ECO:0000256" key="3">
    <source>
        <dbReference type="ARBA" id="ARBA00022670"/>
    </source>
</evidence>
<comment type="cofactor">
    <cofactor evidence="1">
        <name>Zn(2+)</name>
        <dbReference type="ChEBI" id="CHEBI:29105"/>
    </cofactor>
</comment>
<dbReference type="InterPro" id="IPR015063">
    <property type="entry name" value="USP8_dimer"/>
</dbReference>
<dbReference type="Gene3D" id="1.20.58.80">
    <property type="entry name" value="Phosphotransferase system, lactose/cellobiose-type IIA subunit"/>
    <property type="match status" value="1"/>
</dbReference>
<keyword evidence="12" id="KW-1185">Reference proteome</keyword>
<dbReference type="InterPro" id="IPR044098">
    <property type="entry name" value="STAMBP/STALP-like_MPN"/>
</dbReference>
<organism evidence="11 12">
    <name type="scientific">Protopolystoma xenopodis</name>
    <dbReference type="NCBI Taxonomy" id="117903"/>
    <lineage>
        <taxon>Eukaryota</taxon>
        <taxon>Metazoa</taxon>
        <taxon>Spiralia</taxon>
        <taxon>Lophotrochozoa</taxon>
        <taxon>Platyhelminthes</taxon>
        <taxon>Monogenea</taxon>
        <taxon>Polyopisthocotylea</taxon>
        <taxon>Polystomatidea</taxon>
        <taxon>Polystomatidae</taxon>
        <taxon>Protopolystoma</taxon>
    </lineage>
</organism>
<dbReference type="GO" id="GO:0070536">
    <property type="term" value="P:protein K63-linked deubiquitination"/>
    <property type="evidence" value="ECO:0007669"/>
    <property type="project" value="InterPro"/>
</dbReference>
<keyword evidence="3" id="KW-0645">Protease</keyword>
<feature type="coiled-coil region" evidence="9">
    <location>
        <begin position="69"/>
        <end position="114"/>
    </location>
</feature>
<dbReference type="Proteomes" id="UP000784294">
    <property type="component" value="Unassembled WGS sequence"/>
</dbReference>
<keyword evidence="4" id="KW-0479">Metal-binding</keyword>
<keyword evidence="7" id="KW-0862">Zinc</keyword>
<dbReference type="GO" id="GO:0061578">
    <property type="term" value="F:K63-linked deubiquitinase activity"/>
    <property type="evidence" value="ECO:0007669"/>
    <property type="project" value="InterPro"/>
</dbReference>
<reference evidence="11" key="1">
    <citation type="submission" date="2018-11" db="EMBL/GenBank/DDBJ databases">
        <authorList>
            <consortium name="Pathogen Informatics"/>
        </authorList>
    </citation>
    <scope>NUCLEOTIDE SEQUENCE</scope>
</reference>
<dbReference type="PROSITE" id="PS50249">
    <property type="entry name" value="MPN"/>
    <property type="match status" value="1"/>
</dbReference>
<keyword evidence="5" id="KW-0833">Ubl conjugation pathway</keyword>
<dbReference type="PANTHER" id="PTHR12947:SF13">
    <property type="entry name" value="FI19924P1"/>
    <property type="match status" value="1"/>
</dbReference>
<evidence type="ECO:0000256" key="9">
    <source>
        <dbReference type="SAM" id="Coils"/>
    </source>
</evidence>
<dbReference type="GO" id="GO:0016020">
    <property type="term" value="C:membrane"/>
    <property type="evidence" value="ECO:0007669"/>
    <property type="project" value="TreeGrafter"/>
</dbReference>
<evidence type="ECO:0000256" key="5">
    <source>
        <dbReference type="ARBA" id="ARBA00022786"/>
    </source>
</evidence>
<dbReference type="SMART" id="SM00232">
    <property type="entry name" value="JAB_MPN"/>
    <property type="match status" value="1"/>
</dbReference>
<dbReference type="GO" id="GO:0140492">
    <property type="term" value="F:metal-dependent deubiquitinase activity"/>
    <property type="evidence" value="ECO:0007669"/>
    <property type="project" value="InterPro"/>
</dbReference>